<reference evidence="3" key="1">
    <citation type="submission" date="2020-12" db="EMBL/GenBank/DDBJ databases">
        <authorList>
            <person name="Iha C."/>
        </authorList>
    </citation>
    <scope>NUCLEOTIDE SEQUENCE</scope>
</reference>
<sequence length="225" mass="25343">MAIACLEMQEEHLEMQRHEVEQYKEAKAYIEKKNREEAKRMRQAHADAVREARRAHDEACEAARLAHTAEVEKAKLHNASVWHEVQVAKAAKEELARVSAFMDHISMCGRKLQLGINYHPGVPNLHRVVEMQALTEALRKAFPELKPHEYPWPGNAELPCTGQEQGPCADKASGLDRDPARHPNDTAGEGVDSDTQQKGKPLGRRQRPKSAHARLLGNGEWRHPG</sequence>
<evidence type="ECO:0000313" key="4">
    <source>
        <dbReference type="Proteomes" id="UP000708148"/>
    </source>
</evidence>
<dbReference type="AlphaFoldDB" id="A0A8S1J2Q4"/>
<dbReference type="Proteomes" id="UP000708148">
    <property type="component" value="Unassembled WGS sequence"/>
</dbReference>
<protein>
    <submittedName>
        <fullName evidence="3">Uncharacterized protein</fullName>
    </submittedName>
</protein>
<name>A0A8S1J2Q4_9CHLO</name>
<proteinExistence type="predicted"/>
<organism evidence="3 4">
    <name type="scientific">Ostreobium quekettii</name>
    <dbReference type="NCBI Taxonomy" id="121088"/>
    <lineage>
        <taxon>Eukaryota</taxon>
        <taxon>Viridiplantae</taxon>
        <taxon>Chlorophyta</taxon>
        <taxon>core chlorophytes</taxon>
        <taxon>Ulvophyceae</taxon>
        <taxon>TCBD clade</taxon>
        <taxon>Bryopsidales</taxon>
        <taxon>Ostreobineae</taxon>
        <taxon>Ostreobiaceae</taxon>
        <taxon>Ostreobium</taxon>
    </lineage>
</organism>
<dbReference type="EMBL" id="CAJHUC010001693">
    <property type="protein sequence ID" value="CAD7702040.1"/>
    <property type="molecule type" value="Genomic_DNA"/>
</dbReference>
<comment type="caution">
    <text evidence="3">The sequence shown here is derived from an EMBL/GenBank/DDBJ whole genome shotgun (WGS) entry which is preliminary data.</text>
</comment>
<feature type="compositionally biased region" description="Basic and acidic residues" evidence="2">
    <location>
        <begin position="173"/>
        <end position="184"/>
    </location>
</feature>
<evidence type="ECO:0000256" key="1">
    <source>
        <dbReference type="SAM" id="Coils"/>
    </source>
</evidence>
<evidence type="ECO:0000313" key="3">
    <source>
        <dbReference type="EMBL" id="CAD7702040.1"/>
    </source>
</evidence>
<accession>A0A8S1J2Q4</accession>
<keyword evidence="1" id="KW-0175">Coiled coil</keyword>
<keyword evidence="4" id="KW-1185">Reference proteome</keyword>
<feature type="region of interest" description="Disordered" evidence="2">
    <location>
        <begin position="153"/>
        <end position="225"/>
    </location>
</feature>
<dbReference type="OrthoDB" id="544957at2759"/>
<evidence type="ECO:0000256" key="2">
    <source>
        <dbReference type="SAM" id="MobiDB-lite"/>
    </source>
</evidence>
<feature type="coiled-coil region" evidence="1">
    <location>
        <begin position="6"/>
        <end position="55"/>
    </location>
</feature>
<feature type="compositionally biased region" description="Basic residues" evidence="2">
    <location>
        <begin position="201"/>
        <end position="212"/>
    </location>
</feature>
<gene>
    <name evidence="3" type="ORF">OSTQU699_LOCUS7397</name>
</gene>